<name>A0A1W0E3U3_9MICR</name>
<protein>
    <submittedName>
        <fullName evidence="1">Uncharacterized protein</fullName>
    </submittedName>
</protein>
<evidence type="ECO:0000313" key="1">
    <source>
        <dbReference type="EMBL" id="OQS53879.1"/>
    </source>
</evidence>
<dbReference type="VEuPathDB" id="MicrosporidiaDB:EHP00_701"/>
<organism evidence="1 2">
    <name type="scientific">Ecytonucleospora hepatopenaei</name>
    <dbReference type="NCBI Taxonomy" id="646526"/>
    <lineage>
        <taxon>Eukaryota</taxon>
        <taxon>Fungi</taxon>
        <taxon>Fungi incertae sedis</taxon>
        <taxon>Microsporidia</taxon>
        <taxon>Enterocytozoonidae</taxon>
        <taxon>Ecytonucleospora</taxon>
    </lineage>
</organism>
<dbReference type="EMBL" id="MNPJ01000024">
    <property type="protein sequence ID" value="OQS53879.1"/>
    <property type="molecule type" value="Genomic_DNA"/>
</dbReference>
<dbReference type="Proteomes" id="UP000192758">
    <property type="component" value="Unassembled WGS sequence"/>
</dbReference>
<comment type="caution">
    <text evidence="1">The sequence shown here is derived from an EMBL/GenBank/DDBJ whole genome shotgun (WGS) entry which is preliminary data.</text>
</comment>
<dbReference type="OrthoDB" id="2187833at2759"/>
<accession>A0A1W0E3U3</accession>
<proteinExistence type="predicted"/>
<reference evidence="1 2" key="1">
    <citation type="journal article" date="2017" name="Environ. Microbiol.">
        <title>Decay of the glycolytic pathway and adaptation to intranuclear parasitism within Enterocytozoonidae microsporidia.</title>
        <authorList>
            <person name="Wiredu Boakye D."/>
            <person name="Jaroenlak P."/>
            <person name="Prachumwat A."/>
            <person name="Williams T.A."/>
            <person name="Bateman K.S."/>
            <person name="Itsathitphaisarn O."/>
            <person name="Sritunyalucksana K."/>
            <person name="Paszkiewicz K.H."/>
            <person name="Moore K.A."/>
            <person name="Stentiford G.D."/>
            <person name="Williams B.A."/>
        </authorList>
    </citation>
    <scope>NUCLEOTIDE SEQUENCE [LARGE SCALE GENOMIC DNA]</scope>
    <source>
        <strain evidence="1 2">TH1</strain>
    </source>
</reference>
<keyword evidence="2" id="KW-1185">Reference proteome</keyword>
<sequence length="89" mass="10721">MATEPRTAYVDFTEKYNNKDTKIRIFETKTHVFVYVNQYPSQMHLYNEFLRDKIKKYIKRKEIVCVCNLESYDSLKPIASTITEIFKNK</sequence>
<dbReference type="AlphaFoldDB" id="A0A1W0E3U3"/>
<evidence type="ECO:0000313" key="2">
    <source>
        <dbReference type="Proteomes" id="UP000192758"/>
    </source>
</evidence>
<gene>
    <name evidence="1" type="ORF">EHP00_701</name>
</gene>